<feature type="transmembrane region" description="Helical" evidence="6">
    <location>
        <begin position="79"/>
        <end position="103"/>
    </location>
</feature>
<accession>A0A3A4RBX1</accession>
<dbReference type="AlphaFoldDB" id="A0A3A4RBX1"/>
<evidence type="ECO:0000313" key="8">
    <source>
        <dbReference type="Proteomes" id="UP000266426"/>
    </source>
</evidence>
<dbReference type="EMBL" id="QZJZ01000031">
    <property type="protein sequence ID" value="RJP60267.1"/>
    <property type="molecule type" value="Genomic_DNA"/>
</dbReference>
<keyword evidence="4 6" id="KW-1133">Transmembrane helix</keyword>
<protein>
    <submittedName>
        <fullName evidence="7">UPF0104 family protein</fullName>
    </submittedName>
</protein>
<dbReference type="PANTHER" id="PTHR40277">
    <property type="entry name" value="BLL5419 PROTEIN"/>
    <property type="match status" value="1"/>
</dbReference>
<evidence type="ECO:0000256" key="2">
    <source>
        <dbReference type="ARBA" id="ARBA00022475"/>
    </source>
</evidence>
<comment type="subcellular location">
    <subcellularLocation>
        <location evidence="1">Cell membrane</location>
        <topology evidence="1">Multi-pass membrane protein</topology>
    </subcellularLocation>
</comment>
<keyword evidence="3 6" id="KW-0812">Transmembrane</keyword>
<evidence type="ECO:0000313" key="7">
    <source>
        <dbReference type="EMBL" id="RJP60267.1"/>
    </source>
</evidence>
<feature type="transmembrane region" description="Helical" evidence="6">
    <location>
        <begin position="283"/>
        <end position="307"/>
    </location>
</feature>
<dbReference type="GO" id="GO:0005886">
    <property type="term" value="C:plasma membrane"/>
    <property type="evidence" value="ECO:0007669"/>
    <property type="project" value="UniProtKB-SubCell"/>
</dbReference>
<name>A0A3A4RBX1_9BACT</name>
<proteinExistence type="predicted"/>
<comment type="caution">
    <text evidence="7">The sequence shown here is derived from an EMBL/GenBank/DDBJ whole genome shotgun (WGS) entry which is preliminary data.</text>
</comment>
<keyword evidence="5 6" id="KW-0472">Membrane</keyword>
<reference evidence="7 8" key="1">
    <citation type="journal article" date="2017" name="ISME J.">
        <title>Energy and carbon metabolisms in a deep terrestrial subsurface fluid microbial community.</title>
        <authorList>
            <person name="Momper L."/>
            <person name="Jungbluth S.P."/>
            <person name="Lee M.D."/>
            <person name="Amend J.P."/>
        </authorList>
    </citation>
    <scope>NUCLEOTIDE SEQUENCE [LARGE SCALE GENOMIC DNA]</scope>
    <source>
        <strain evidence="7">SURF_26</strain>
    </source>
</reference>
<dbReference type="NCBIfam" id="TIGR00374">
    <property type="entry name" value="flippase-like domain"/>
    <property type="match status" value="1"/>
</dbReference>
<feature type="transmembrane region" description="Helical" evidence="6">
    <location>
        <begin position="205"/>
        <end position="228"/>
    </location>
</feature>
<evidence type="ECO:0000256" key="6">
    <source>
        <dbReference type="SAM" id="Phobius"/>
    </source>
</evidence>
<evidence type="ECO:0000256" key="3">
    <source>
        <dbReference type="ARBA" id="ARBA00022692"/>
    </source>
</evidence>
<keyword evidence="2" id="KW-1003">Cell membrane</keyword>
<feature type="transmembrane region" description="Helical" evidence="6">
    <location>
        <begin position="37"/>
        <end position="58"/>
    </location>
</feature>
<feature type="transmembrane region" description="Helical" evidence="6">
    <location>
        <begin position="150"/>
        <end position="169"/>
    </location>
</feature>
<evidence type="ECO:0000256" key="5">
    <source>
        <dbReference type="ARBA" id="ARBA00023136"/>
    </source>
</evidence>
<dbReference type="PANTHER" id="PTHR40277:SF1">
    <property type="entry name" value="BLL5419 PROTEIN"/>
    <property type="match status" value="1"/>
</dbReference>
<feature type="transmembrane region" description="Helical" evidence="6">
    <location>
        <begin position="7"/>
        <end position="25"/>
    </location>
</feature>
<evidence type="ECO:0000256" key="4">
    <source>
        <dbReference type="ARBA" id="ARBA00022989"/>
    </source>
</evidence>
<organism evidence="7 8">
    <name type="scientific">Candidatus Auribacter fodinae</name>
    <dbReference type="NCBI Taxonomy" id="2093366"/>
    <lineage>
        <taxon>Bacteria</taxon>
        <taxon>Pseudomonadati</taxon>
        <taxon>Candidatus Auribacterota</taxon>
        <taxon>Candidatus Auribacteria</taxon>
        <taxon>Candidatus Auribacterales</taxon>
        <taxon>Candidatus Auribacteraceae</taxon>
        <taxon>Candidatus Auribacter</taxon>
    </lineage>
</organism>
<dbReference type="InterPro" id="IPR022791">
    <property type="entry name" value="L-PG_synthase/AglD"/>
</dbReference>
<sequence>MKKKIFLIIRILIAVLLLSYLLFNIDLGEFWNQIRYATPWLIILGLSVYSIIAVLAIIRWKLLLDVHHVYPSWAKLTKLFFVGLFFNNAMPGLTGGDVIKAYYVAKETDQHKPEAVTTVFIDRIVGVVGLIMIGLIALMFNLQNPQFRKLAIILCCLFAAIMFFTPLFLSKNLLRKIPFLDKIPFAETLKRIYHTFYKYKTHKSAIIFGLLLSMTLQCLYIIMVALMGKSISLNELHISHYFLFIPVISTISALPLSISGLGVNEQLYVYCFGLVGAGKESAFAIALMARFALLLWGLPGWFFYMALGDKNVSGEMMQREIDVLEENVG</sequence>
<feature type="transmembrane region" description="Helical" evidence="6">
    <location>
        <begin position="115"/>
        <end position="138"/>
    </location>
</feature>
<feature type="transmembrane region" description="Helical" evidence="6">
    <location>
        <begin position="240"/>
        <end position="263"/>
    </location>
</feature>
<gene>
    <name evidence="7" type="ORF">C4541_04265</name>
</gene>
<dbReference type="Pfam" id="PF03706">
    <property type="entry name" value="LPG_synthase_TM"/>
    <property type="match status" value="1"/>
</dbReference>
<evidence type="ECO:0000256" key="1">
    <source>
        <dbReference type="ARBA" id="ARBA00004651"/>
    </source>
</evidence>
<dbReference type="Proteomes" id="UP000266426">
    <property type="component" value="Unassembled WGS sequence"/>
</dbReference>